<comment type="similarity">
    <text evidence="1 2">Belongs to the metallophosphoesterase superfamily. YfcE family.</text>
</comment>
<comment type="cofactor">
    <cofactor evidence="2">
        <name>a divalent metal cation</name>
        <dbReference type="ChEBI" id="CHEBI:60240"/>
    </cofactor>
</comment>
<evidence type="ECO:0000313" key="5">
    <source>
        <dbReference type="Proteomes" id="UP001164459"/>
    </source>
</evidence>
<feature type="domain" description="Calcineurin-like phosphoesterase" evidence="3">
    <location>
        <begin position="9"/>
        <end position="143"/>
    </location>
</feature>
<gene>
    <name evidence="4" type="ORF">O0S08_34085</name>
</gene>
<dbReference type="PANTHER" id="PTHR11124">
    <property type="entry name" value="VACUOLAR SORTING PROTEIN VPS29"/>
    <property type="match status" value="1"/>
</dbReference>
<evidence type="ECO:0000313" key="4">
    <source>
        <dbReference type="EMBL" id="WAS91246.1"/>
    </source>
</evidence>
<dbReference type="Pfam" id="PF12850">
    <property type="entry name" value="Metallophos_2"/>
    <property type="match status" value="1"/>
</dbReference>
<accession>A0ABY7GWD6</accession>
<dbReference type="EMBL" id="CP114040">
    <property type="protein sequence ID" value="WAS91246.1"/>
    <property type="molecule type" value="Genomic_DNA"/>
</dbReference>
<dbReference type="InterPro" id="IPR000979">
    <property type="entry name" value="Phosphodiesterase_MJ0936/Vps29"/>
</dbReference>
<dbReference type="InterPro" id="IPR024654">
    <property type="entry name" value="Calcineurin-like_PHP_lpxH"/>
</dbReference>
<dbReference type="InterPro" id="IPR029052">
    <property type="entry name" value="Metallo-depent_PP-like"/>
</dbReference>
<evidence type="ECO:0000256" key="1">
    <source>
        <dbReference type="ARBA" id="ARBA00008950"/>
    </source>
</evidence>
<dbReference type="SUPFAM" id="SSF56300">
    <property type="entry name" value="Metallo-dependent phosphatases"/>
    <property type="match status" value="1"/>
</dbReference>
<dbReference type="EC" id="3.1.4.-" evidence="2"/>
<keyword evidence="5" id="KW-1185">Reference proteome</keyword>
<proteinExistence type="inferred from homology"/>
<reference evidence="4" key="1">
    <citation type="submission" date="2022-11" db="EMBL/GenBank/DDBJ databases">
        <title>Minimal conservation of predation-associated metabolite biosynthetic gene clusters underscores biosynthetic potential of Myxococcota including descriptions for ten novel species: Archangium lansinium sp. nov., Myxococcus landrumus sp. nov., Nannocystis bai.</title>
        <authorList>
            <person name="Ahearne A."/>
            <person name="Stevens C."/>
            <person name="Dowd S."/>
        </authorList>
    </citation>
    <scope>NUCLEOTIDE SEQUENCE</scope>
    <source>
        <strain evidence="4">Fl3</strain>
    </source>
</reference>
<keyword evidence="2" id="KW-0479">Metal-binding</keyword>
<evidence type="ECO:0000259" key="3">
    <source>
        <dbReference type="Pfam" id="PF12850"/>
    </source>
</evidence>
<name>A0ABY7GWD6_9BACT</name>
<dbReference type="RefSeq" id="WP_269033610.1">
    <property type="nucleotide sequence ID" value="NZ_CP114040.1"/>
</dbReference>
<organism evidence="4 5">
    <name type="scientific">Nannocystis punicea</name>
    <dbReference type="NCBI Taxonomy" id="2995304"/>
    <lineage>
        <taxon>Bacteria</taxon>
        <taxon>Pseudomonadati</taxon>
        <taxon>Myxococcota</taxon>
        <taxon>Polyangia</taxon>
        <taxon>Nannocystales</taxon>
        <taxon>Nannocystaceae</taxon>
        <taxon>Nannocystis</taxon>
    </lineage>
</organism>
<dbReference type="Gene3D" id="3.60.21.10">
    <property type="match status" value="1"/>
</dbReference>
<evidence type="ECO:0000256" key="2">
    <source>
        <dbReference type="RuleBase" id="RU362039"/>
    </source>
</evidence>
<sequence length="164" mass="16960">MAPPEPVVVGVISDTHGLVRPEALAALAGVDHIVHAGDVGGQAVFDALAAIAPVTVVRGNNDRDRWGRSLPETAEVRLGGARIYAIHDLAELAVDPRAAGIAVVVSGHSHKPAQSYDRDVLYLNPGSAGPRRFKLPICLAKLHLGAGAPAVEFVDLVPPARAGS</sequence>
<dbReference type="Proteomes" id="UP001164459">
    <property type="component" value="Chromosome"/>
</dbReference>
<protein>
    <recommendedName>
        <fullName evidence="2">Phosphoesterase</fullName>
        <ecNumber evidence="2">3.1.4.-</ecNumber>
    </recommendedName>
</protein>
<dbReference type="NCBIfam" id="TIGR00040">
    <property type="entry name" value="yfcE"/>
    <property type="match status" value="1"/>
</dbReference>